<proteinExistence type="predicted"/>
<dbReference type="Proteomes" id="UP000050795">
    <property type="component" value="Unassembled WGS sequence"/>
</dbReference>
<evidence type="ECO:0000313" key="1">
    <source>
        <dbReference type="Proteomes" id="UP000050795"/>
    </source>
</evidence>
<dbReference type="WBParaSite" id="TREG1_72110.1">
    <property type="protein sequence ID" value="TREG1_72110.1"/>
    <property type="gene ID" value="TREG1_72110"/>
</dbReference>
<keyword evidence="1" id="KW-1185">Reference proteome</keyword>
<reference evidence="2 3" key="2">
    <citation type="submission" date="2023-11" db="UniProtKB">
        <authorList>
            <consortium name="WormBaseParasite"/>
        </authorList>
    </citation>
    <scope>IDENTIFICATION</scope>
</reference>
<protein>
    <submittedName>
        <fullName evidence="2 3">Uncharacterized protein</fullName>
    </submittedName>
</protein>
<name>A0AA85KEG4_TRIRE</name>
<reference evidence="1" key="1">
    <citation type="submission" date="2022-06" db="EMBL/GenBank/DDBJ databases">
        <authorList>
            <person name="Berger JAMES D."/>
            <person name="Berger JAMES D."/>
        </authorList>
    </citation>
    <scope>NUCLEOTIDE SEQUENCE [LARGE SCALE GENOMIC DNA]</scope>
</reference>
<sequence length="74" mass="8414">MNSLKAGLKITPLADSFKKTCLCEGERGLTLLRYKSGGDFYLPGLNIPYVQRVYYQSTVIICFDFNTKRITQTI</sequence>
<evidence type="ECO:0000313" key="2">
    <source>
        <dbReference type="WBParaSite" id="TREG1_72090.1"/>
    </source>
</evidence>
<accession>A0AA85KEG4</accession>
<evidence type="ECO:0000313" key="3">
    <source>
        <dbReference type="WBParaSite" id="TREG1_72110.1"/>
    </source>
</evidence>
<dbReference type="AlphaFoldDB" id="A0AA85KEG4"/>
<dbReference type="WBParaSite" id="TREG1_72090.1">
    <property type="protein sequence ID" value="TREG1_72090.1"/>
    <property type="gene ID" value="TREG1_72090"/>
</dbReference>
<organism evidence="1 2">
    <name type="scientific">Trichobilharzia regenti</name>
    <name type="common">Nasal bird schistosome</name>
    <dbReference type="NCBI Taxonomy" id="157069"/>
    <lineage>
        <taxon>Eukaryota</taxon>
        <taxon>Metazoa</taxon>
        <taxon>Spiralia</taxon>
        <taxon>Lophotrochozoa</taxon>
        <taxon>Platyhelminthes</taxon>
        <taxon>Trematoda</taxon>
        <taxon>Digenea</taxon>
        <taxon>Strigeidida</taxon>
        <taxon>Schistosomatoidea</taxon>
        <taxon>Schistosomatidae</taxon>
        <taxon>Trichobilharzia</taxon>
    </lineage>
</organism>